<dbReference type="Gene3D" id="1.10.3020.10">
    <property type="entry name" value="alpha-amino acid ester hydrolase ( Helical cap domain)"/>
    <property type="match status" value="1"/>
</dbReference>
<dbReference type="Pfam" id="PF02129">
    <property type="entry name" value="Peptidase_S15"/>
    <property type="match status" value="1"/>
</dbReference>
<name>A0A6J7PSY6_9ZZZZ</name>
<evidence type="ECO:0000259" key="2">
    <source>
        <dbReference type="SMART" id="SM00939"/>
    </source>
</evidence>
<feature type="domain" description="Xaa-Pro dipeptidyl-peptidase C-terminal" evidence="2">
    <location>
        <begin position="315"/>
        <end position="580"/>
    </location>
</feature>
<dbReference type="InterPro" id="IPR013736">
    <property type="entry name" value="Xaa-Pro_dipept_C"/>
</dbReference>
<dbReference type="AlphaFoldDB" id="A0A6J7PSY6"/>
<sequence>MPVYSDTTADPGPSAGVRLRRASIPMRDGVRLNAHVYTPRQGSRVPAVMEITPYNLDHTQKDGLEFVAGGLAYVVIDVRGRGDSEGTFGPVAQDALDGYDAIEWISQQPWCDGQVALYGGSYTGQNQWLMLGQRPPALKAASPAAAYAAAIDIPRGGVPNLYHYKWEAGVWGRAIYFQSASFSGFWHPEILERLNAGEPAWKAAEAFGIDMNDDRLRFIDQPAYGPVWADSYSTDEQIAAIDVPVLTVSGTHDDCLPGTLFHWDRFEKLASNEVRALSHLVIGPWDHAGTDSGYNRVGDLQFGPAAQVNLKSMRIAWFRHIMLGEGKPDLLADRFTYYVAGVEQWRSEATLEAATTGTVARYLGSTEGPNDVFHSGWLTTEPAEGPDYTITIDPADRRTIELELLPRPGMAPDNALFAPSYNSVLMIQGGNDPTNAVFTVSLDGEGLVYHSPPLKEALTIVGSPSLSLRIIPDSDDADLSLQLHEVRPSGDAIFMSSDLIRLSHRVLGGEPQLLVPGEEQTVTITEFRWCARQLGVGSRLRLTVRAVNSALMPADPHATGEKGVTSIRVLHRASDPSVLTIPVGGNQ</sequence>
<dbReference type="NCBIfam" id="TIGR00976">
    <property type="entry name" value="CocE_NonD"/>
    <property type="match status" value="1"/>
</dbReference>
<protein>
    <submittedName>
        <fullName evidence="3">Unannotated protein</fullName>
    </submittedName>
</protein>
<evidence type="ECO:0000313" key="3">
    <source>
        <dbReference type="EMBL" id="CAB5005164.1"/>
    </source>
</evidence>
<dbReference type="Pfam" id="PF08530">
    <property type="entry name" value="PepX_C"/>
    <property type="match status" value="1"/>
</dbReference>
<reference evidence="3" key="1">
    <citation type="submission" date="2020-05" db="EMBL/GenBank/DDBJ databases">
        <authorList>
            <person name="Chiriac C."/>
            <person name="Salcher M."/>
            <person name="Ghai R."/>
            <person name="Kavagutti S V."/>
        </authorList>
    </citation>
    <scope>NUCLEOTIDE SEQUENCE</scope>
</reference>
<dbReference type="InterPro" id="IPR005674">
    <property type="entry name" value="CocE/Ser_esterase"/>
</dbReference>
<accession>A0A6J7PSY6</accession>
<dbReference type="SUPFAM" id="SSF49785">
    <property type="entry name" value="Galactose-binding domain-like"/>
    <property type="match status" value="1"/>
</dbReference>
<dbReference type="InterPro" id="IPR000383">
    <property type="entry name" value="Xaa-Pro-like_dom"/>
</dbReference>
<dbReference type="SUPFAM" id="SSF53474">
    <property type="entry name" value="alpha/beta-Hydrolases"/>
    <property type="match status" value="1"/>
</dbReference>
<gene>
    <name evidence="3" type="ORF">UFOPK3954_01994</name>
</gene>
<dbReference type="InterPro" id="IPR029058">
    <property type="entry name" value="AB_hydrolase_fold"/>
</dbReference>
<dbReference type="GO" id="GO:0008239">
    <property type="term" value="F:dipeptidyl-peptidase activity"/>
    <property type="evidence" value="ECO:0007669"/>
    <property type="project" value="InterPro"/>
</dbReference>
<dbReference type="SMART" id="SM00939">
    <property type="entry name" value="PepX_C"/>
    <property type="match status" value="1"/>
</dbReference>
<dbReference type="EMBL" id="CAFBON010000260">
    <property type="protein sequence ID" value="CAB5005164.1"/>
    <property type="molecule type" value="Genomic_DNA"/>
</dbReference>
<keyword evidence="1" id="KW-0378">Hydrolase</keyword>
<organism evidence="3">
    <name type="scientific">freshwater metagenome</name>
    <dbReference type="NCBI Taxonomy" id="449393"/>
    <lineage>
        <taxon>unclassified sequences</taxon>
        <taxon>metagenomes</taxon>
        <taxon>ecological metagenomes</taxon>
    </lineage>
</organism>
<proteinExistence type="predicted"/>
<dbReference type="InterPro" id="IPR008979">
    <property type="entry name" value="Galactose-bd-like_sf"/>
</dbReference>
<dbReference type="Gene3D" id="2.60.120.260">
    <property type="entry name" value="Galactose-binding domain-like"/>
    <property type="match status" value="1"/>
</dbReference>
<evidence type="ECO:0000256" key="1">
    <source>
        <dbReference type="ARBA" id="ARBA00022801"/>
    </source>
</evidence>
<dbReference type="Gene3D" id="3.40.50.1820">
    <property type="entry name" value="alpha/beta hydrolase"/>
    <property type="match status" value="1"/>
</dbReference>